<reference evidence="2" key="1">
    <citation type="journal article" date="2019" name="PLoS ONE">
        <title>Whole genome sequencing snapshot of multi-drug resistant Klebsiella pneumoniae strains from hospitals and receiving wastewater treatment plants in Southern Romania.</title>
        <authorList>
            <person name="Paraschiv S."/>
            <person name="Surleac M."/>
            <person name="Czobor Barbu I."/>
            <person name="Popa L.I."/>
            <person name="Gheorghe I."/>
            <person name="Otelea D."/>
            <person name="Chifiriuc M.C."/>
        </authorList>
    </citation>
    <scope>NUCLEOTIDE SEQUENCE</scope>
    <source>
        <strain evidence="2">RADAR41</strain>
    </source>
</reference>
<evidence type="ECO:0000313" key="2">
    <source>
        <dbReference type="EMBL" id="MTF90160.1"/>
    </source>
</evidence>
<comment type="caution">
    <text evidence="2">The sequence shown here is derived from an EMBL/GenBank/DDBJ whole genome shotgun (WGS) entry which is preliminary data.</text>
</comment>
<gene>
    <name evidence="2" type="ORF">GJD85_08085</name>
</gene>
<dbReference type="InterPro" id="IPR045566">
    <property type="entry name" value="SegE-like_GIY-YIG"/>
</dbReference>
<dbReference type="AlphaFoldDB" id="A0A6G2BQM8"/>
<protein>
    <recommendedName>
        <fullName evidence="1">Putative endonuclease SegE-like GIY-YIG domain-containing protein</fullName>
    </recommendedName>
</protein>
<dbReference type="EMBL" id="WMIM01000004">
    <property type="protein sequence ID" value="MTF90160.1"/>
    <property type="molecule type" value="Genomic_DNA"/>
</dbReference>
<proteinExistence type="predicted"/>
<evidence type="ECO:0000259" key="1">
    <source>
        <dbReference type="Pfam" id="PF19835"/>
    </source>
</evidence>
<organism evidence="2">
    <name type="scientific">Klebsiella pneumoniae</name>
    <dbReference type="NCBI Taxonomy" id="573"/>
    <lineage>
        <taxon>Bacteria</taxon>
        <taxon>Pseudomonadati</taxon>
        <taxon>Pseudomonadota</taxon>
        <taxon>Gammaproteobacteria</taxon>
        <taxon>Enterobacterales</taxon>
        <taxon>Enterobacteriaceae</taxon>
        <taxon>Klebsiella/Raoultella group</taxon>
        <taxon>Klebsiella</taxon>
        <taxon>Klebsiella pneumoniae complex</taxon>
    </lineage>
</organism>
<sequence length="142" mass="16316">MEWNSYNENEWKVDDINSGQYAAFVYLITFDNGDFYIGVKQVYKGIKDIKKLKDSTKESNWREYTSSSKSVNQMIDDGVEYKKYLLWCFPTTNQAALVEATLIGLFGSKSNCVNKAVMVKARIPNDNGATFRIIQQLIEELN</sequence>
<feature type="domain" description="Putative endonuclease SegE-like GIY-YIG" evidence="1">
    <location>
        <begin position="6"/>
        <end position="101"/>
    </location>
</feature>
<dbReference type="RefSeq" id="WP_032419183.1">
    <property type="nucleotide sequence ID" value="NZ_CABFWS010000001.1"/>
</dbReference>
<accession>A0A6G2BQM8</accession>
<name>A0A6G2BQM8_KLEPN</name>
<dbReference type="Pfam" id="PF19835">
    <property type="entry name" value="SegE_GIY-YIG"/>
    <property type="match status" value="1"/>
</dbReference>